<feature type="signal peptide" evidence="1">
    <location>
        <begin position="1"/>
        <end position="30"/>
    </location>
</feature>
<keyword evidence="3" id="KW-1185">Reference proteome</keyword>
<evidence type="ECO:0000313" key="3">
    <source>
        <dbReference type="Proteomes" id="UP001320168"/>
    </source>
</evidence>
<evidence type="ECO:0000313" key="2">
    <source>
        <dbReference type="EMBL" id="MCE8005312.1"/>
    </source>
</evidence>
<organism evidence="2 3">
    <name type="scientific">Billgrantia ethanolica</name>
    <dbReference type="NCBI Taxonomy" id="2733486"/>
    <lineage>
        <taxon>Bacteria</taxon>
        <taxon>Pseudomonadati</taxon>
        <taxon>Pseudomonadota</taxon>
        <taxon>Gammaproteobacteria</taxon>
        <taxon>Oceanospirillales</taxon>
        <taxon>Halomonadaceae</taxon>
        <taxon>Billgrantia</taxon>
    </lineage>
</organism>
<reference evidence="2 3" key="1">
    <citation type="journal article" date="2021" name="Front. Microbiol.">
        <title>Aerobic Denitrification and Heterotrophic Sulfur Oxidation in the Genus Halomonas Revealed by Six Novel Species Characterizations and Genome-Based Analysis.</title>
        <authorList>
            <person name="Wang L."/>
            <person name="Shao Z."/>
        </authorList>
    </citation>
    <scope>NUCLEOTIDE SEQUENCE [LARGE SCALE GENOMIC DNA]</scope>
    <source>
        <strain evidence="2 3">MCCC 1A11081</strain>
    </source>
</reference>
<dbReference type="InterPro" id="IPR022293">
    <property type="entry name" value="Integrating-conj_element"/>
</dbReference>
<protein>
    <submittedName>
        <fullName evidence="2">TIGR03759 family integrating conjugative element protein</fullName>
    </submittedName>
</protein>
<gene>
    <name evidence="2" type="ORF">HOP53_20980</name>
</gene>
<comment type="caution">
    <text evidence="2">The sequence shown here is derived from an EMBL/GenBank/DDBJ whole genome shotgun (WGS) entry which is preliminary data.</text>
</comment>
<dbReference type="Proteomes" id="UP001320168">
    <property type="component" value="Unassembled WGS sequence"/>
</dbReference>
<accession>A0ABS9A922</accession>
<dbReference type="NCBIfam" id="TIGR03759">
    <property type="entry name" value="conj_TIGR03759"/>
    <property type="match status" value="1"/>
</dbReference>
<sequence length="246" mass="27305">MKQESTLRLWWTRGLTLGLGLTAAAGTALAQQAVTEASLEVEASSVRETLRAEAREWGLTDQEWERYETLMEGSRGIWSPDLDPLTALGVEARSDQERRRYAELLVEVEKARVESELAFQRAYDEAWQRLYPNELPVDSFLTSAQGQVGVFPATANQSQASRLSLHVAARDCAECDATVAQLLDSGVPMDVFVIDSEGDDGVIRQWARERSIPVSRVQAREITLNHGQIDASLGVTQESVPQIFSR</sequence>
<evidence type="ECO:0000256" key="1">
    <source>
        <dbReference type="SAM" id="SignalP"/>
    </source>
</evidence>
<dbReference type="RefSeq" id="WP_234271815.1">
    <property type="nucleotide sequence ID" value="NZ_JABFTX010000006.1"/>
</dbReference>
<dbReference type="EMBL" id="JABFTX010000006">
    <property type="protein sequence ID" value="MCE8005312.1"/>
    <property type="molecule type" value="Genomic_DNA"/>
</dbReference>
<proteinExistence type="predicted"/>
<feature type="chain" id="PRO_5045445263" evidence="1">
    <location>
        <begin position="31"/>
        <end position="246"/>
    </location>
</feature>
<name>A0ABS9A922_9GAMM</name>
<keyword evidence="1" id="KW-0732">Signal</keyword>